<dbReference type="Pfam" id="PF09435">
    <property type="entry name" value="DUF2015"/>
    <property type="match status" value="1"/>
</dbReference>
<keyword evidence="2" id="KW-0732">Signal</keyword>
<comment type="similarity">
    <text evidence="1">Belongs to the UPF0357 family.</text>
</comment>
<dbReference type="PANTHER" id="PTHR28023">
    <property type="entry name" value="UPF0357 PROTEIN YCL012C"/>
    <property type="match status" value="1"/>
</dbReference>
<gene>
    <name evidence="4" type="ORF">A9F13_14g01320</name>
</gene>
<dbReference type="PANTHER" id="PTHR28023:SF1">
    <property type="entry name" value="UPF0357 PROTEIN YCL012C"/>
    <property type="match status" value="1"/>
</dbReference>
<dbReference type="InterPro" id="IPR018559">
    <property type="entry name" value="DUF2015"/>
</dbReference>
<protein>
    <submittedName>
        <fullName evidence="4">Uncharacterized protein</fullName>
    </submittedName>
</protein>
<organism evidence="4 5">
    <name type="scientific">Clavispora lusitaniae</name>
    <name type="common">Candida lusitaniae</name>
    <dbReference type="NCBI Taxonomy" id="36911"/>
    <lineage>
        <taxon>Eukaryota</taxon>
        <taxon>Fungi</taxon>
        <taxon>Dikarya</taxon>
        <taxon>Ascomycota</taxon>
        <taxon>Saccharomycotina</taxon>
        <taxon>Pichiomycetes</taxon>
        <taxon>Metschnikowiaceae</taxon>
        <taxon>Clavispora</taxon>
    </lineage>
</organism>
<evidence type="ECO:0000256" key="2">
    <source>
        <dbReference type="ARBA" id="ARBA00022729"/>
    </source>
</evidence>
<name>A0AA91T0L4_CLALS</name>
<comment type="caution">
    <text evidence="4">The sequence shown here is derived from an EMBL/GenBank/DDBJ whole genome shotgun (WGS) entry which is preliminary data.</text>
</comment>
<dbReference type="Proteomes" id="UP000195602">
    <property type="component" value="Unassembled WGS sequence"/>
</dbReference>
<accession>A0AA91T0L4</accession>
<dbReference type="KEGG" id="clus:A9F13_14g01320"/>
<keyword evidence="3" id="KW-0812">Transmembrane</keyword>
<keyword evidence="3" id="KW-0472">Membrane</keyword>
<reference evidence="4 5" key="1">
    <citation type="submission" date="2017-04" db="EMBL/GenBank/DDBJ databases">
        <title>Draft genome of the yeast Clavispora lusitaniae type strain CBS 6936.</title>
        <authorList>
            <person name="Durrens P."/>
            <person name="Klopp C."/>
            <person name="Biteau N."/>
            <person name="Fitton-Ouhabi V."/>
            <person name="Dementhon K."/>
            <person name="Accoceberry I."/>
            <person name="Sherman D.J."/>
            <person name="Noel T."/>
        </authorList>
    </citation>
    <scope>NUCLEOTIDE SEQUENCE [LARGE SCALE GENOMIC DNA]</scope>
    <source>
        <strain evidence="4 5">CBS 6936</strain>
    </source>
</reference>
<dbReference type="EMBL" id="LYUB02000014">
    <property type="protein sequence ID" value="OVF07293.1"/>
    <property type="molecule type" value="Genomic_DNA"/>
</dbReference>
<sequence length="138" mass="15803">MVINFSAHFTHAGDHGTVFSKMLLLSIFILVILAVAFYFRRPLIDRYSSWRNSRSWRRGFQADLENGLTSDNFDIEANIRAQDPRSLDENAREEIQALMEAQQLSFDEARLKYFRNKMAENGVGSDGVPTDPRTVTLS</sequence>
<evidence type="ECO:0000256" key="1">
    <source>
        <dbReference type="ARBA" id="ARBA00008325"/>
    </source>
</evidence>
<evidence type="ECO:0000256" key="3">
    <source>
        <dbReference type="SAM" id="Phobius"/>
    </source>
</evidence>
<dbReference type="AlphaFoldDB" id="A0AA91T0L4"/>
<evidence type="ECO:0000313" key="4">
    <source>
        <dbReference type="EMBL" id="OVF07293.1"/>
    </source>
</evidence>
<evidence type="ECO:0000313" key="5">
    <source>
        <dbReference type="Proteomes" id="UP000195602"/>
    </source>
</evidence>
<feature type="transmembrane region" description="Helical" evidence="3">
    <location>
        <begin position="18"/>
        <end position="39"/>
    </location>
</feature>
<keyword evidence="3" id="KW-1133">Transmembrane helix</keyword>
<proteinExistence type="inferred from homology"/>